<dbReference type="InterPro" id="IPR049804">
    <property type="entry name" value="Choice_anch_L"/>
</dbReference>
<dbReference type="Proteomes" id="UP000317332">
    <property type="component" value="Unassembled WGS sequence"/>
</dbReference>
<organism evidence="2 3">
    <name type="scientific">Paucihalobacter ruber</name>
    <dbReference type="NCBI Taxonomy" id="2567861"/>
    <lineage>
        <taxon>Bacteria</taxon>
        <taxon>Pseudomonadati</taxon>
        <taxon>Bacteroidota</taxon>
        <taxon>Flavobacteriia</taxon>
        <taxon>Flavobacteriales</taxon>
        <taxon>Flavobacteriaceae</taxon>
        <taxon>Paucihalobacter</taxon>
    </lineage>
</organism>
<evidence type="ECO:0000313" key="2">
    <source>
        <dbReference type="EMBL" id="TPV32850.1"/>
    </source>
</evidence>
<protein>
    <submittedName>
        <fullName evidence="2">T9SS type B sorting domain-containing protein</fullName>
    </submittedName>
</protein>
<dbReference type="NCBIfam" id="NF038133">
    <property type="entry name" value="choice_anch_L"/>
    <property type="match status" value="1"/>
</dbReference>
<keyword evidence="3" id="KW-1185">Reference proteome</keyword>
<sequence length="1607" mass="177557">MSFKLLSLTVLLCCFSVLSFGQLISVNDNLSARELIENQLISGCVEVSNISSTINGSVNNINSFGYFERGGSNFPFETGIVLSTGNARSAGNTLNTQVLNEGNTSWGTDSDLENTLGISNTFNATSIQFNFISTTNQISFNYILASEEYFANNPCDYADGFAFLIRPIGSNQPYTNIALIPNTNTPVNTSNIRPEIVGFCPAANEQFFDGYNMGDTNYNGRTTVLTASASIVPNQEYQIKLVIADQNDTNYDSAVFIQGNSFNSFVDLGEDFSTCADEVQLNADTGNNLATYQWFFNNTLINGENNPLLTIEQSGNYRVEIEIPLAGTFCIIEDDINVTLSSTQSANPIADFELCDFNNNGAQTFDLSLKNAEVLASVPSSNYSFSYHYTATAAQDNVNPITSPIQNTNNPQTIHVRIEDRNSGCLAFNSFNLIVNELPAITEPTPLLVCDDSDPDGFTQINLQLKDEEITNNNSNLTVTYHFSPTDADNAANPIAMPYVNVNPNETVYARVTDINSGCYTTTALEVVVQSNPAISFESIFLDACDSDYNGFANFNLNDVVADVLQGLTNVTVTFHETLEDGQSGINAIANPSNYQNTNIAEQVVFIRVEDITTGCASVRPFEIHTNLLLTGTEIRDFSLCDIGNDGVETFNLFNIATVMINDLPDVSMNFYTSEEDRNNQTNALNLLEPFVPTSNPQVIYIEVMSPTCTEYESIEFVLNAITEFESIGSVDYCDTDQDGFTIIDLSTFDNQVNQGQSEFTVTYFATETDAENNTNALPTFYQNISNPQTIFTRIQENSTGCADVNSFVINLIPAPETSTPNDILVCDNDFDGVSIINLNNTIDELVSSTNDLVISFHTSEQDANSNIDPITTPEAFTTASTQVFARVESTLTSCFSIEVINIIINTLPQFQSISNYKICDSSNNDFADFYFNIKDSEILNGQNGKQVLYFENQTDAENRTNMIDKASAYQNTTNPQTIYIRVENISDESCFGTSSFIIEVGSIPEFNEPLDVFLCDDISNDGRETIDLNQKIDEISQGINDNLNITFHLNQVEAENNENALPLTFTNSLNPQTIFARIDNGTICVGITSFTINVIQVPQVNFAPPLIACDDNYDGITNFDLTSASNSILDVRQDNLVTAYFENLEDLEANQNPITNPSNYTNTSNPQTVYFKVTNTISNCHVAVPIALEVNLPPAINDFVIYDICYHLNETINLNEISNVMVDNTSNLNIAYFTSEIDAVNNVNALPEIYNYQTNNDLLFARVSNNTMGCFIIYDFILQVNPLPIANQPDDLVACDDDFDGFLFFDLNVQTATILGTQNPNDYTVSYYNTLTDTQLAQNALDTYYEAQDMDEIFVRVQNNSTGCFSTTQFGIIVNPRPEVEIPTQVICLDLGSVVVSANTNNQYDNYLWSTGATTPEIEISQIGNYSVMVTSIFGCETSVSFDVIESESANIEVVEVIDFSDPNNITITVNGIGNYAYSLDGEAPQTSNLFENVTLGYHTITIIDLNGCSEVTREVVVIDAPKFMTPNNDGYFDTWHISGVETMPGTIVYIFDRYGKLLKTLTSSSQGWDGTYNNQLMPTNDYWFLADVVRGDIKFQAKGHFTLKR</sequence>
<dbReference type="OrthoDB" id="9765926at2"/>
<dbReference type="RefSeq" id="WP_140990597.1">
    <property type="nucleotide sequence ID" value="NZ_VHIQ01000005.1"/>
</dbReference>
<name>A0A506PKF4_9FLAO</name>
<comment type="caution">
    <text evidence="2">The sequence shown here is derived from an EMBL/GenBank/DDBJ whole genome shotgun (WGS) entry which is preliminary data.</text>
</comment>
<dbReference type="InterPro" id="IPR026341">
    <property type="entry name" value="T9SS_type_B"/>
</dbReference>
<gene>
    <name evidence="2" type="ORF">FJ651_11110</name>
</gene>
<feature type="signal peptide" evidence="1">
    <location>
        <begin position="1"/>
        <end position="19"/>
    </location>
</feature>
<proteinExistence type="predicted"/>
<dbReference type="Pfam" id="PF13585">
    <property type="entry name" value="CHU_C"/>
    <property type="match status" value="1"/>
</dbReference>
<keyword evidence="1" id="KW-0732">Signal</keyword>
<evidence type="ECO:0000313" key="3">
    <source>
        <dbReference type="Proteomes" id="UP000317332"/>
    </source>
</evidence>
<accession>A0A506PKF4</accession>
<evidence type="ECO:0000256" key="1">
    <source>
        <dbReference type="SAM" id="SignalP"/>
    </source>
</evidence>
<dbReference type="EMBL" id="VHIQ01000005">
    <property type="protein sequence ID" value="TPV32850.1"/>
    <property type="molecule type" value="Genomic_DNA"/>
</dbReference>
<dbReference type="NCBIfam" id="TIGR04131">
    <property type="entry name" value="Bac_Flav_CTERM"/>
    <property type="match status" value="1"/>
</dbReference>
<feature type="chain" id="PRO_5021259631" evidence="1">
    <location>
        <begin position="20"/>
        <end position="1607"/>
    </location>
</feature>
<reference evidence="2 3" key="1">
    <citation type="submission" date="2019-06" db="EMBL/GenBank/DDBJ databases">
        <title>Flavobacteriaceae Paucihalobacterium erythroidium CWB-1, complete genome.</title>
        <authorList>
            <person name="Wu S."/>
        </authorList>
    </citation>
    <scope>NUCLEOTIDE SEQUENCE [LARGE SCALE GENOMIC DNA]</scope>
    <source>
        <strain evidence="2 3">CWB-1</strain>
    </source>
</reference>